<gene>
    <name evidence="1" type="ORF">MF626_005016</name>
</gene>
<dbReference type="AlphaFoldDB" id="A0AAE9IC81"/>
<organism evidence="1 2">
    <name type="scientific">Paenibacillus polymyxa</name>
    <name type="common">Bacillus polymyxa</name>
    <dbReference type="NCBI Taxonomy" id="1406"/>
    <lineage>
        <taxon>Bacteria</taxon>
        <taxon>Bacillati</taxon>
        <taxon>Bacillota</taxon>
        <taxon>Bacilli</taxon>
        <taxon>Bacillales</taxon>
        <taxon>Paenibacillaceae</taxon>
        <taxon>Paenibacillus</taxon>
    </lineage>
</organism>
<protein>
    <submittedName>
        <fullName evidence="1">Uncharacterized protein</fullName>
    </submittedName>
</protein>
<name>A0AAE9IC81_PAEPO</name>
<reference evidence="1" key="1">
    <citation type="submission" date="2022-11" db="EMBL/GenBank/DDBJ databases">
        <authorList>
            <person name="Vasilchenko N.G."/>
            <person name="Prazdnova E.V."/>
            <person name="Gorovtsov A.V."/>
            <person name="Chistyakov V.A."/>
            <person name="Pak M.L."/>
        </authorList>
    </citation>
    <scope>NUCLEOTIDE SEQUENCE</scope>
    <source>
        <strain evidence="1">R 4.5</strain>
    </source>
</reference>
<dbReference type="Proteomes" id="UP001055784">
    <property type="component" value="Chromosome"/>
</dbReference>
<evidence type="ECO:0000313" key="1">
    <source>
        <dbReference type="EMBL" id="URJ50539.1"/>
    </source>
</evidence>
<proteinExistence type="predicted"/>
<dbReference type="EMBL" id="CP097770">
    <property type="protein sequence ID" value="URJ50539.1"/>
    <property type="molecule type" value="Genomic_DNA"/>
</dbReference>
<evidence type="ECO:0000313" key="2">
    <source>
        <dbReference type="Proteomes" id="UP001055784"/>
    </source>
</evidence>
<sequence>MKPNQKNRNRAYFRHHRKRVIQRKKRLSAHRGWVIKFDGVFSKGKIHCSCWMCSNKTKRLGYPKSELARIDNCQEQLQDYLF</sequence>
<dbReference type="RefSeq" id="WP_250260531.1">
    <property type="nucleotide sequence ID" value="NZ_CP097770.1"/>
</dbReference>
<accession>A0AAE9IC81</accession>